<evidence type="ECO:0008006" key="4">
    <source>
        <dbReference type="Google" id="ProtNLM"/>
    </source>
</evidence>
<keyword evidence="1" id="KW-0175">Coiled coil</keyword>
<protein>
    <recommendedName>
        <fullName evidence="4">C4-type zinc ribbon domain-containing protein</fullName>
    </recommendedName>
</protein>
<dbReference type="EMBL" id="CP120733">
    <property type="protein sequence ID" value="WFD12104.1"/>
    <property type="molecule type" value="Genomic_DNA"/>
</dbReference>
<feature type="coiled-coil region" evidence="1">
    <location>
        <begin position="90"/>
        <end position="152"/>
    </location>
</feature>
<keyword evidence="3" id="KW-1185">Reference proteome</keyword>
<dbReference type="Gene3D" id="1.10.287.1490">
    <property type="match status" value="1"/>
</dbReference>
<evidence type="ECO:0000313" key="2">
    <source>
        <dbReference type="EMBL" id="WFD12104.1"/>
    </source>
</evidence>
<gene>
    <name evidence="2" type="ORF">P4S50_08495</name>
</gene>
<organism evidence="2 3">
    <name type="scientific">Tepidibacter hydrothermalis</name>
    <dbReference type="NCBI Taxonomy" id="3036126"/>
    <lineage>
        <taxon>Bacteria</taxon>
        <taxon>Bacillati</taxon>
        <taxon>Bacillota</taxon>
        <taxon>Clostridia</taxon>
        <taxon>Peptostreptococcales</taxon>
        <taxon>Peptostreptococcaceae</taxon>
        <taxon>Tepidibacter</taxon>
    </lineage>
</organism>
<evidence type="ECO:0000313" key="3">
    <source>
        <dbReference type="Proteomes" id="UP001222800"/>
    </source>
</evidence>
<name>A0ABY8EJE8_9FIRM</name>
<sequence>MNKIIKLDQKYNLMNKIENKIKYIQKYPKLSEMRTKLQKINNLEKIYMKELGTLKEKTVLLENDLKNKEYELDKMNKDLYSGLIKDIKLLENIKNKETNLEKSKEIVEQDFISNMDEMENLNIKIEKCKIKSEELQQIIKNLDEKIIKKIDEYTYKLNVNLDQIEALRSEINNDELIRYDNIKNKYKNALVKVENNICGGCNVELFMNKISKLDNNEIIECENCGRLMYK</sequence>
<dbReference type="RefSeq" id="WP_277734386.1">
    <property type="nucleotide sequence ID" value="NZ_CP120733.1"/>
</dbReference>
<evidence type="ECO:0000256" key="1">
    <source>
        <dbReference type="SAM" id="Coils"/>
    </source>
</evidence>
<dbReference type="Proteomes" id="UP001222800">
    <property type="component" value="Chromosome"/>
</dbReference>
<accession>A0ABY8EJE8</accession>
<proteinExistence type="predicted"/>
<reference evidence="2 3" key="1">
    <citation type="submission" date="2023-03" db="EMBL/GenBank/DDBJ databases">
        <title>Complete genome sequence of Tepidibacter sp. SWIR-1, isolated from a deep-sea hydrothermal vent.</title>
        <authorList>
            <person name="Li X."/>
        </authorList>
    </citation>
    <scope>NUCLEOTIDE SEQUENCE [LARGE SCALE GENOMIC DNA]</scope>
    <source>
        <strain evidence="2 3">SWIR-1</strain>
    </source>
</reference>